<proteinExistence type="predicted"/>
<name>A0AAJ5BFU8_9GAMM</name>
<keyword evidence="1" id="KW-0732">Signal</keyword>
<dbReference type="Proteomes" id="UP000226420">
    <property type="component" value="Unassembled WGS sequence"/>
</dbReference>
<dbReference type="Gene3D" id="2.60.40.1090">
    <property type="entry name" value="Fimbrial-type adhesion domain"/>
    <property type="match status" value="1"/>
</dbReference>
<accession>A0AAJ5BFU8</accession>
<feature type="chain" id="PRO_5042620401" description="Fimbrial-type adhesion domain-containing protein" evidence="1">
    <location>
        <begin position="35"/>
        <end position="326"/>
    </location>
</feature>
<reference evidence="2 3" key="1">
    <citation type="submission" date="2016-10" db="EMBL/GenBank/DDBJ databases">
        <authorList>
            <person name="Varghese N."/>
            <person name="Submissions S."/>
        </authorList>
    </citation>
    <scope>NUCLEOTIDE SEQUENCE [LARGE SCALE GENOMIC DNA]</scope>
    <source>
        <strain evidence="2 3">DSM 5563</strain>
    </source>
</reference>
<sequence>MGHKQMNRTNNIKYCAAWGLGLLIGLLAIRPAVAAYNVTVDSKYPAKSEVTISGKTDKDSGLITTFTVSASTVSGMVNCGPQNLPPGAVGHFVQIDLPRGSDGRFRINDNLSMAASAANGAIHTWSHKESDVCSNRGVAANPPAQHLANAFPITLFFYVKHRPIDNLITFPSMPLGGYIRSFGGDIGETGKTYAIPIVLKGGNIELSTTCTVSPIALTINHGVVSRGLAYHRMSAPITYDCLTPVKATFTLSYEADGNGALPLKDTSGKVGAVSKLTITDPQTGASARSIHAEIQTSKTFTVSSELSQITGNGAISGSAWLIATHD</sequence>
<evidence type="ECO:0000256" key="1">
    <source>
        <dbReference type="SAM" id="SignalP"/>
    </source>
</evidence>
<dbReference type="AlphaFoldDB" id="A0AAJ5BFU8"/>
<feature type="signal peptide" evidence="1">
    <location>
        <begin position="1"/>
        <end position="34"/>
    </location>
</feature>
<dbReference type="GO" id="GO:0007155">
    <property type="term" value="P:cell adhesion"/>
    <property type="evidence" value="ECO:0007669"/>
    <property type="project" value="InterPro"/>
</dbReference>
<protein>
    <recommendedName>
        <fullName evidence="4">Fimbrial-type adhesion domain-containing protein</fullName>
    </recommendedName>
</protein>
<evidence type="ECO:0000313" key="2">
    <source>
        <dbReference type="EMBL" id="SFC05067.1"/>
    </source>
</evidence>
<organism evidence="2 3">
    <name type="scientific">Pragia fontium DSM 5563 = ATCC 49100</name>
    <dbReference type="NCBI Taxonomy" id="1122977"/>
    <lineage>
        <taxon>Bacteria</taxon>
        <taxon>Pseudomonadati</taxon>
        <taxon>Pseudomonadota</taxon>
        <taxon>Gammaproteobacteria</taxon>
        <taxon>Enterobacterales</taxon>
        <taxon>Budviciaceae</taxon>
        <taxon>Pragia</taxon>
    </lineage>
</organism>
<gene>
    <name evidence="2" type="ORF">SAMN02745723_101257</name>
</gene>
<dbReference type="EMBL" id="FOLW01000001">
    <property type="protein sequence ID" value="SFC05067.1"/>
    <property type="molecule type" value="Genomic_DNA"/>
</dbReference>
<comment type="caution">
    <text evidence="2">The sequence shown here is derived from an EMBL/GenBank/DDBJ whole genome shotgun (WGS) entry which is preliminary data.</text>
</comment>
<dbReference type="GO" id="GO:0009289">
    <property type="term" value="C:pilus"/>
    <property type="evidence" value="ECO:0007669"/>
    <property type="project" value="InterPro"/>
</dbReference>
<evidence type="ECO:0008006" key="4">
    <source>
        <dbReference type="Google" id="ProtNLM"/>
    </source>
</evidence>
<evidence type="ECO:0000313" key="3">
    <source>
        <dbReference type="Proteomes" id="UP000226420"/>
    </source>
</evidence>
<dbReference type="InterPro" id="IPR036937">
    <property type="entry name" value="Adhesion_dom_fimbrial_sf"/>
</dbReference>